<gene>
    <name evidence="2" type="ORF">SAMN04487779_103415</name>
</gene>
<dbReference type="InterPro" id="IPR022109">
    <property type="entry name" value="DUF3649"/>
</dbReference>
<keyword evidence="1" id="KW-0812">Transmembrane</keyword>
<reference evidence="2 3" key="1">
    <citation type="submission" date="2016-10" db="EMBL/GenBank/DDBJ databases">
        <authorList>
            <person name="de Groot N.N."/>
        </authorList>
    </citation>
    <scope>NUCLEOTIDE SEQUENCE [LARGE SCALE GENOMIC DNA]</scope>
    <source>
        <strain evidence="2 3">CPCC 100156</strain>
    </source>
</reference>
<dbReference type="EMBL" id="FMZX01000034">
    <property type="protein sequence ID" value="SDE41253.1"/>
    <property type="molecule type" value="Genomic_DNA"/>
</dbReference>
<feature type="transmembrane region" description="Helical" evidence="1">
    <location>
        <begin position="70"/>
        <end position="88"/>
    </location>
</feature>
<dbReference type="Pfam" id="PF12365">
    <property type="entry name" value="DUF3649"/>
    <property type="match status" value="1"/>
</dbReference>
<dbReference type="Proteomes" id="UP000198925">
    <property type="component" value="Unassembled WGS sequence"/>
</dbReference>
<dbReference type="STRING" id="938405.SAMN02927895_05007"/>
<accession>A0A1G7CPW1</accession>
<protein>
    <recommendedName>
        <fullName evidence="4">DUF3649 domain-containing protein</fullName>
    </recommendedName>
</protein>
<sequence length="94" mass="9503">MRLPPWTGILSRSIAAILGGYLLASLVAACCALGLALPRAEAVMTGAMLAFAVHAGAVIYAFAVRSAWRAWAGLALPAALLGGLLWLLQSGGAA</sequence>
<evidence type="ECO:0000313" key="2">
    <source>
        <dbReference type="EMBL" id="SDE41253.1"/>
    </source>
</evidence>
<keyword evidence="1" id="KW-1133">Transmembrane helix</keyword>
<organism evidence="2 3">
    <name type="scientific">Belnapia rosea</name>
    <dbReference type="NCBI Taxonomy" id="938405"/>
    <lineage>
        <taxon>Bacteria</taxon>
        <taxon>Pseudomonadati</taxon>
        <taxon>Pseudomonadota</taxon>
        <taxon>Alphaproteobacteria</taxon>
        <taxon>Acetobacterales</taxon>
        <taxon>Roseomonadaceae</taxon>
        <taxon>Belnapia</taxon>
    </lineage>
</organism>
<dbReference type="RefSeq" id="WP_090665134.1">
    <property type="nucleotide sequence ID" value="NZ_FMZX01000034.1"/>
</dbReference>
<feature type="transmembrane region" description="Helical" evidence="1">
    <location>
        <begin position="12"/>
        <end position="37"/>
    </location>
</feature>
<evidence type="ECO:0000313" key="3">
    <source>
        <dbReference type="Proteomes" id="UP000198925"/>
    </source>
</evidence>
<evidence type="ECO:0000256" key="1">
    <source>
        <dbReference type="SAM" id="Phobius"/>
    </source>
</evidence>
<keyword evidence="1" id="KW-0472">Membrane</keyword>
<evidence type="ECO:0008006" key="4">
    <source>
        <dbReference type="Google" id="ProtNLM"/>
    </source>
</evidence>
<dbReference type="PROSITE" id="PS51257">
    <property type="entry name" value="PROKAR_LIPOPROTEIN"/>
    <property type="match status" value="1"/>
</dbReference>
<name>A0A1G7CPW1_9PROT</name>
<feature type="transmembrane region" description="Helical" evidence="1">
    <location>
        <begin position="43"/>
        <end position="63"/>
    </location>
</feature>
<keyword evidence="3" id="KW-1185">Reference proteome</keyword>
<dbReference type="AlphaFoldDB" id="A0A1G7CPW1"/>
<proteinExistence type="predicted"/>